<protein>
    <submittedName>
        <fullName evidence="1">Uncharacterized protein</fullName>
    </submittedName>
</protein>
<proteinExistence type="predicted"/>
<accession>A0A4Q4KXB3</accession>
<organism evidence="1 2">
    <name type="scientific">Pseudomonas koreensis</name>
    <dbReference type="NCBI Taxonomy" id="198620"/>
    <lineage>
        <taxon>Bacteria</taxon>
        <taxon>Pseudomonadati</taxon>
        <taxon>Pseudomonadota</taxon>
        <taxon>Gammaproteobacteria</taxon>
        <taxon>Pseudomonadales</taxon>
        <taxon>Pseudomonadaceae</taxon>
        <taxon>Pseudomonas</taxon>
    </lineage>
</organism>
<sequence length="65" mass="6920">MRRLSKACEKSIAHHKAPVGASLLAKASCQAILISTDPPLSRASSLPHWFCVVFEVSSDTTSLPA</sequence>
<dbReference type="Proteomes" id="UP000291107">
    <property type="component" value="Unassembled WGS sequence"/>
</dbReference>
<reference evidence="1 2" key="1">
    <citation type="submission" date="2019-02" db="EMBL/GenBank/DDBJ databases">
        <title>Genome of Pseudomonas korensis isolated from heavy metal contaminated environment.</title>
        <authorList>
            <person name="Ayangbenro A.S."/>
            <person name="Babalola O."/>
        </authorList>
    </citation>
    <scope>NUCLEOTIDE SEQUENCE [LARGE SCALE GENOMIC DNA]</scope>
    <source>
        <strain evidence="1 2">AB36</strain>
    </source>
</reference>
<dbReference type="AlphaFoldDB" id="A0A4Q4KXB3"/>
<dbReference type="EMBL" id="SEUB01000009">
    <property type="protein sequence ID" value="RYM38655.1"/>
    <property type="molecule type" value="Genomic_DNA"/>
</dbReference>
<comment type="caution">
    <text evidence="1">The sequence shown here is derived from an EMBL/GenBank/DDBJ whole genome shotgun (WGS) entry which is preliminary data.</text>
</comment>
<gene>
    <name evidence="1" type="ORF">EVS84_23245</name>
</gene>
<name>A0A4Q4KXB3_9PSED</name>
<evidence type="ECO:0000313" key="1">
    <source>
        <dbReference type="EMBL" id="RYM38655.1"/>
    </source>
</evidence>
<evidence type="ECO:0000313" key="2">
    <source>
        <dbReference type="Proteomes" id="UP000291107"/>
    </source>
</evidence>